<dbReference type="CDD" id="cd02440">
    <property type="entry name" value="AdoMet_MTases"/>
    <property type="match status" value="1"/>
</dbReference>
<sequence>MSAADTWLRDVFLYGIFAVAALYGYKRIFPGHLRSLNKRLSAWLMSKVMWRVHARCSEEKRLLFRDFDKITTQDERGPHILEIGVGPGNNHTHFPRPSRMSCIEPNSECKKYLEQNLRETRGVKLVQFVRGFAEDMLDFEDNTFDAVVCTFTLCTVRSLERALSEIKRVLKPGGVFFFMEHVAAPTSSWQRRAQDRLNVIWPAMTDGCNLNRETWRFVQDAGFSSTNFTHFSIKFRLISFKAGLYGTAQK</sequence>
<name>A0ABD0LAP8_9CAEN</name>
<gene>
    <name evidence="3" type="ORF">BaRGS_00012347</name>
</gene>
<feature type="domain" description="Methyltransferase type 11" evidence="2">
    <location>
        <begin position="81"/>
        <end position="178"/>
    </location>
</feature>
<dbReference type="InterPro" id="IPR052356">
    <property type="entry name" value="Thiol_S-MT"/>
</dbReference>
<dbReference type="InterPro" id="IPR013216">
    <property type="entry name" value="Methyltransf_11"/>
</dbReference>
<keyword evidence="1" id="KW-1133">Transmembrane helix</keyword>
<evidence type="ECO:0000313" key="4">
    <source>
        <dbReference type="Proteomes" id="UP001519460"/>
    </source>
</evidence>
<evidence type="ECO:0000313" key="3">
    <source>
        <dbReference type="EMBL" id="KAK7496425.1"/>
    </source>
</evidence>
<dbReference type="Pfam" id="PF08241">
    <property type="entry name" value="Methyltransf_11"/>
    <property type="match status" value="1"/>
</dbReference>
<dbReference type="InterPro" id="IPR029063">
    <property type="entry name" value="SAM-dependent_MTases_sf"/>
</dbReference>
<reference evidence="3 4" key="1">
    <citation type="journal article" date="2023" name="Sci. Data">
        <title>Genome assembly of the Korean intertidal mud-creeper Batillaria attramentaria.</title>
        <authorList>
            <person name="Patra A.K."/>
            <person name="Ho P.T."/>
            <person name="Jun S."/>
            <person name="Lee S.J."/>
            <person name="Kim Y."/>
            <person name="Won Y.J."/>
        </authorList>
    </citation>
    <scope>NUCLEOTIDE SEQUENCE [LARGE SCALE GENOMIC DNA]</scope>
    <source>
        <strain evidence="3">Wonlab-2016</strain>
    </source>
</reference>
<organism evidence="3 4">
    <name type="scientific">Batillaria attramentaria</name>
    <dbReference type="NCBI Taxonomy" id="370345"/>
    <lineage>
        <taxon>Eukaryota</taxon>
        <taxon>Metazoa</taxon>
        <taxon>Spiralia</taxon>
        <taxon>Lophotrochozoa</taxon>
        <taxon>Mollusca</taxon>
        <taxon>Gastropoda</taxon>
        <taxon>Caenogastropoda</taxon>
        <taxon>Sorbeoconcha</taxon>
        <taxon>Cerithioidea</taxon>
        <taxon>Batillariidae</taxon>
        <taxon>Batillaria</taxon>
    </lineage>
</organism>
<keyword evidence="1" id="KW-0472">Membrane</keyword>
<feature type="transmembrane region" description="Helical" evidence="1">
    <location>
        <begin position="6"/>
        <end position="25"/>
    </location>
</feature>
<accession>A0ABD0LAP8</accession>
<dbReference type="Gene3D" id="3.40.50.150">
    <property type="entry name" value="Vaccinia Virus protein VP39"/>
    <property type="match status" value="1"/>
</dbReference>
<protein>
    <recommendedName>
        <fullName evidence="2">Methyltransferase type 11 domain-containing protein</fullName>
    </recommendedName>
</protein>
<dbReference type="AlphaFoldDB" id="A0ABD0LAP8"/>
<comment type="caution">
    <text evidence="3">The sequence shown here is derived from an EMBL/GenBank/DDBJ whole genome shotgun (WGS) entry which is preliminary data.</text>
</comment>
<keyword evidence="1" id="KW-0812">Transmembrane</keyword>
<evidence type="ECO:0000259" key="2">
    <source>
        <dbReference type="Pfam" id="PF08241"/>
    </source>
</evidence>
<evidence type="ECO:0000256" key="1">
    <source>
        <dbReference type="SAM" id="Phobius"/>
    </source>
</evidence>
<proteinExistence type="predicted"/>
<dbReference type="EMBL" id="JACVVK020000067">
    <property type="protein sequence ID" value="KAK7496425.1"/>
    <property type="molecule type" value="Genomic_DNA"/>
</dbReference>
<dbReference type="SUPFAM" id="SSF53335">
    <property type="entry name" value="S-adenosyl-L-methionine-dependent methyltransferases"/>
    <property type="match status" value="1"/>
</dbReference>
<dbReference type="PANTHER" id="PTHR45036">
    <property type="entry name" value="METHYLTRANSFERASE LIKE 7B"/>
    <property type="match status" value="1"/>
</dbReference>
<dbReference type="Proteomes" id="UP001519460">
    <property type="component" value="Unassembled WGS sequence"/>
</dbReference>
<keyword evidence="4" id="KW-1185">Reference proteome</keyword>
<dbReference type="PANTHER" id="PTHR45036:SF1">
    <property type="entry name" value="METHYLTRANSFERASE LIKE 7A"/>
    <property type="match status" value="1"/>
</dbReference>